<reference evidence="1" key="2">
    <citation type="journal article" date="2015" name="Fish Shellfish Immunol.">
        <title>Early steps in the European eel (Anguilla anguilla)-Vibrio vulnificus interaction in the gills: Role of the RtxA13 toxin.</title>
        <authorList>
            <person name="Callol A."/>
            <person name="Pajuelo D."/>
            <person name="Ebbesson L."/>
            <person name="Teles M."/>
            <person name="MacKenzie S."/>
            <person name="Amaro C."/>
        </authorList>
    </citation>
    <scope>NUCLEOTIDE SEQUENCE</scope>
</reference>
<accession>A0A0E9SRI3</accession>
<evidence type="ECO:0000313" key="1">
    <source>
        <dbReference type="EMBL" id="JAH43847.1"/>
    </source>
</evidence>
<name>A0A0E9SRI3_ANGAN</name>
<organism evidence="1">
    <name type="scientific">Anguilla anguilla</name>
    <name type="common">European freshwater eel</name>
    <name type="synonym">Muraena anguilla</name>
    <dbReference type="NCBI Taxonomy" id="7936"/>
    <lineage>
        <taxon>Eukaryota</taxon>
        <taxon>Metazoa</taxon>
        <taxon>Chordata</taxon>
        <taxon>Craniata</taxon>
        <taxon>Vertebrata</taxon>
        <taxon>Euteleostomi</taxon>
        <taxon>Actinopterygii</taxon>
        <taxon>Neopterygii</taxon>
        <taxon>Teleostei</taxon>
        <taxon>Anguilliformes</taxon>
        <taxon>Anguillidae</taxon>
        <taxon>Anguilla</taxon>
    </lineage>
</organism>
<dbReference type="EMBL" id="GBXM01064730">
    <property type="protein sequence ID" value="JAH43847.1"/>
    <property type="molecule type" value="Transcribed_RNA"/>
</dbReference>
<sequence>MDVDSVHLWPVRHKHN</sequence>
<reference evidence="1" key="1">
    <citation type="submission" date="2014-11" db="EMBL/GenBank/DDBJ databases">
        <authorList>
            <person name="Amaro Gonzalez C."/>
        </authorList>
    </citation>
    <scope>NUCLEOTIDE SEQUENCE</scope>
</reference>
<dbReference type="AlphaFoldDB" id="A0A0E9SRI3"/>
<protein>
    <submittedName>
        <fullName evidence="1">Uncharacterized protein</fullName>
    </submittedName>
</protein>
<proteinExistence type="predicted"/>